<feature type="transmembrane region" description="Helical" evidence="1">
    <location>
        <begin position="42"/>
        <end position="63"/>
    </location>
</feature>
<feature type="transmembrane region" description="Helical" evidence="1">
    <location>
        <begin position="69"/>
        <end position="95"/>
    </location>
</feature>
<name>A0ABT9SK07_9FLAO</name>
<organism evidence="3 4">
    <name type="scientific">Chryseobacterium lathyri</name>
    <dbReference type="NCBI Taxonomy" id="395933"/>
    <lineage>
        <taxon>Bacteria</taxon>
        <taxon>Pseudomonadati</taxon>
        <taxon>Bacteroidota</taxon>
        <taxon>Flavobacteriia</taxon>
        <taxon>Flavobacteriales</taxon>
        <taxon>Weeksellaceae</taxon>
        <taxon>Chryseobacterium group</taxon>
        <taxon>Chryseobacterium</taxon>
    </lineage>
</organism>
<feature type="transmembrane region" description="Helical" evidence="1">
    <location>
        <begin position="208"/>
        <end position="228"/>
    </location>
</feature>
<evidence type="ECO:0000256" key="1">
    <source>
        <dbReference type="SAM" id="Phobius"/>
    </source>
</evidence>
<accession>A0ABT9SK07</accession>
<feature type="domain" description="HTH araC/xylS-type" evidence="2">
    <location>
        <begin position="275"/>
        <end position="366"/>
    </location>
</feature>
<feature type="transmembrane region" description="Helical" evidence="1">
    <location>
        <begin position="6"/>
        <end position="30"/>
    </location>
</feature>
<evidence type="ECO:0000313" key="4">
    <source>
        <dbReference type="Proteomes" id="UP001235513"/>
    </source>
</evidence>
<gene>
    <name evidence="3" type="ORF">J2T04_001063</name>
</gene>
<reference evidence="3 4" key="1">
    <citation type="submission" date="2023-07" db="EMBL/GenBank/DDBJ databases">
        <title>Sorghum-associated microbial communities from plants grown in Nebraska, USA.</title>
        <authorList>
            <person name="Schachtman D."/>
        </authorList>
    </citation>
    <scope>NUCLEOTIDE SEQUENCE [LARGE SCALE GENOMIC DNA]</scope>
    <source>
        <strain evidence="3 4">CC351</strain>
    </source>
</reference>
<keyword evidence="1" id="KW-0812">Transmembrane</keyword>
<feature type="transmembrane region" description="Helical" evidence="1">
    <location>
        <begin position="139"/>
        <end position="163"/>
    </location>
</feature>
<keyword evidence="1" id="KW-1133">Transmembrane helix</keyword>
<feature type="transmembrane region" description="Helical" evidence="1">
    <location>
        <begin position="107"/>
        <end position="127"/>
    </location>
</feature>
<dbReference type="Proteomes" id="UP001235513">
    <property type="component" value="Unassembled WGS sequence"/>
</dbReference>
<comment type="caution">
    <text evidence="3">The sequence shown here is derived from an EMBL/GenBank/DDBJ whole genome shotgun (WGS) entry which is preliminary data.</text>
</comment>
<dbReference type="PROSITE" id="PS01124">
    <property type="entry name" value="HTH_ARAC_FAMILY_2"/>
    <property type="match status" value="1"/>
</dbReference>
<dbReference type="Gene3D" id="1.10.10.60">
    <property type="entry name" value="Homeodomain-like"/>
    <property type="match status" value="1"/>
</dbReference>
<keyword evidence="4" id="KW-1185">Reference proteome</keyword>
<evidence type="ECO:0000313" key="3">
    <source>
        <dbReference type="EMBL" id="MDP9959184.1"/>
    </source>
</evidence>
<sequence length="379" mass="44442">MVELFNNIYISLPMISSLTCGMLFSIAYGQELTRAEHKAKKILIIYFAFMILSWFYAQLYPVYEDQLKYFIPLGCFLLQASQVFLYHFICILTPVKGANLHHIKFQYIIPLLLLLVSGIFMGSFVGIQQLSDDVISTFFMPYVYASAFFSVLIYTIAGIIRIYRYKKKLIRNYGVEKGRVTRWMELWMSLRGLFTILSVFNGAWNINILWVMILLIPVQHIIIVYNMLARNYMILSFNENHTVMISGGDIISMASSNDRYQAHLEISTPPILSKEELEQYYEKSKPYLNAAFKMNDLVEHFETNRTYLSGFINKTFGVNFSQYNNLWRLKEVEYLRQKTENEDKNQEELALMAGFSNPRSYWRAKKSAEENYKKEDYGN</sequence>
<dbReference type="EMBL" id="JAUSRL010000002">
    <property type="protein sequence ID" value="MDP9959184.1"/>
    <property type="molecule type" value="Genomic_DNA"/>
</dbReference>
<proteinExistence type="predicted"/>
<dbReference type="RefSeq" id="WP_306841805.1">
    <property type="nucleotide sequence ID" value="NZ_JAUSRL010000002.1"/>
</dbReference>
<protein>
    <submittedName>
        <fullName evidence="3">AraC-like DNA-binding protein</fullName>
    </submittedName>
</protein>
<dbReference type="InterPro" id="IPR018060">
    <property type="entry name" value="HTH_AraC"/>
</dbReference>
<keyword evidence="1" id="KW-0472">Membrane</keyword>
<evidence type="ECO:0000259" key="2">
    <source>
        <dbReference type="PROSITE" id="PS01124"/>
    </source>
</evidence>